<dbReference type="Gene3D" id="1.20.5.190">
    <property type="match status" value="1"/>
</dbReference>
<dbReference type="InterPro" id="IPR036812">
    <property type="entry name" value="NAD(P)_OxRdtase_dom_sf"/>
</dbReference>
<dbReference type="SUPFAM" id="SSF50104">
    <property type="entry name" value="Translation proteins SH3-like domain"/>
    <property type="match status" value="1"/>
</dbReference>
<dbReference type="InterPro" id="IPR008991">
    <property type="entry name" value="Translation_prot_SH3-like_sf"/>
</dbReference>
<dbReference type="PROSITE" id="PS50088">
    <property type="entry name" value="ANK_REPEAT"/>
    <property type="match status" value="1"/>
</dbReference>
<keyword evidence="8" id="KW-0040">ANK repeat</keyword>
<dbReference type="eggNOG" id="KOG3421">
    <property type="taxonomic scope" value="Eukaryota"/>
</dbReference>
<dbReference type="Pfam" id="PF12796">
    <property type="entry name" value="Ank_2"/>
    <property type="match status" value="1"/>
</dbReference>
<feature type="region of interest" description="Disordered" evidence="14">
    <location>
        <begin position="918"/>
        <end position="946"/>
    </location>
</feature>
<evidence type="ECO:0000256" key="7">
    <source>
        <dbReference type="ARBA" id="ARBA00023015"/>
    </source>
</evidence>
<evidence type="ECO:0000256" key="6">
    <source>
        <dbReference type="ARBA" id="ARBA00022860"/>
    </source>
</evidence>
<dbReference type="InterPro" id="IPR002909">
    <property type="entry name" value="IPT_dom"/>
</dbReference>
<dbReference type="Gene3D" id="2.60.40.10">
    <property type="entry name" value="Immunoglobulins"/>
    <property type="match status" value="1"/>
</dbReference>
<dbReference type="PROSITE" id="PS50096">
    <property type="entry name" value="IQ"/>
    <property type="match status" value="2"/>
</dbReference>
<feature type="region of interest" description="Disordered" evidence="14">
    <location>
        <begin position="999"/>
        <end position="1019"/>
    </location>
</feature>
<feature type="region of interest" description="Disordered" evidence="14">
    <location>
        <begin position="145"/>
        <end position="177"/>
    </location>
</feature>
<organism evidence="15">
    <name type="scientific">Triticum urartu</name>
    <name type="common">Red wild einkorn</name>
    <name type="synonym">Crithodium urartu</name>
    <dbReference type="NCBI Taxonomy" id="4572"/>
    <lineage>
        <taxon>Eukaryota</taxon>
        <taxon>Viridiplantae</taxon>
        <taxon>Streptophyta</taxon>
        <taxon>Embryophyta</taxon>
        <taxon>Tracheophyta</taxon>
        <taxon>Spermatophyta</taxon>
        <taxon>Magnoliopsida</taxon>
        <taxon>Liliopsida</taxon>
        <taxon>Poales</taxon>
        <taxon>Poaceae</taxon>
        <taxon>BOP clade</taxon>
        <taxon>Pooideae</taxon>
        <taxon>Triticodae</taxon>
        <taxon>Triticeae</taxon>
        <taxon>Triticinae</taxon>
        <taxon>Triticum</taxon>
    </lineage>
</organism>
<dbReference type="SUPFAM" id="SSF51430">
    <property type="entry name" value="NAD(P)-linked oxidoreductase"/>
    <property type="match status" value="1"/>
</dbReference>
<dbReference type="SMART" id="SM01076">
    <property type="entry name" value="CG-1"/>
    <property type="match status" value="1"/>
</dbReference>
<dbReference type="SUPFAM" id="SSF48403">
    <property type="entry name" value="Ankyrin repeat"/>
    <property type="match status" value="1"/>
</dbReference>
<evidence type="ECO:0000256" key="8">
    <source>
        <dbReference type="ARBA" id="ARBA00023043"/>
    </source>
</evidence>
<dbReference type="InterPro" id="IPR002110">
    <property type="entry name" value="Ankyrin_rpt"/>
</dbReference>
<dbReference type="InterPro" id="IPR036770">
    <property type="entry name" value="Ankyrin_rpt-contain_sf"/>
</dbReference>
<reference evidence="15" key="1">
    <citation type="journal article" date="2013" name="Nature">
        <title>Draft genome of the wheat A-genome progenitor Triticum urartu.</title>
        <authorList>
            <person name="Ling H.Q."/>
            <person name="Zhao S."/>
            <person name="Liu D."/>
            <person name="Wang J."/>
            <person name="Sun H."/>
            <person name="Zhang C."/>
            <person name="Fan H."/>
            <person name="Li D."/>
            <person name="Dong L."/>
            <person name="Tao Y."/>
            <person name="Gao C."/>
            <person name="Wu H."/>
            <person name="Li Y."/>
            <person name="Cui Y."/>
            <person name="Guo X."/>
            <person name="Zheng S."/>
            <person name="Wang B."/>
            <person name="Yu K."/>
            <person name="Liang Q."/>
            <person name="Yang W."/>
            <person name="Lou X."/>
            <person name="Chen J."/>
            <person name="Feng M."/>
            <person name="Jian J."/>
            <person name="Zhang X."/>
            <person name="Luo G."/>
            <person name="Jiang Y."/>
            <person name="Liu J."/>
            <person name="Wang Z."/>
            <person name="Sha Y."/>
            <person name="Zhang B."/>
            <person name="Wu H."/>
            <person name="Tang D."/>
            <person name="Shen Q."/>
            <person name="Xue P."/>
            <person name="Zou S."/>
            <person name="Wang X."/>
            <person name="Liu X."/>
            <person name="Wang F."/>
            <person name="Yang Y."/>
            <person name="An X."/>
            <person name="Dong Z."/>
            <person name="Zhang K."/>
            <person name="Zhang X."/>
            <person name="Luo M.C."/>
            <person name="Dvorak J."/>
            <person name="Tong Y."/>
            <person name="Wang J."/>
            <person name="Yang H."/>
            <person name="Li Z."/>
            <person name="Wang D."/>
            <person name="Zhang A."/>
            <person name="Wang J."/>
        </authorList>
    </citation>
    <scope>NUCLEOTIDE SEQUENCE</scope>
</reference>
<dbReference type="SMART" id="SM00248">
    <property type="entry name" value="ANK"/>
    <property type="match status" value="2"/>
</dbReference>
<dbReference type="Gene3D" id="1.25.40.20">
    <property type="entry name" value="Ankyrin repeat-containing domain"/>
    <property type="match status" value="1"/>
</dbReference>
<dbReference type="GO" id="GO:0003712">
    <property type="term" value="F:transcription coregulator activity"/>
    <property type="evidence" value="ECO:0007669"/>
    <property type="project" value="TreeGrafter"/>
</dbReference>
<feature type="region of interest" description="Disordered" evidence="14">
    <location>
        <begin position="292"/>
        <end position="312"/>
    </location>
</feature>
<name>M7ZWK4_TRIUA</name>
<dbReference type="InterPro" id="IPR014756">
    <property type="entry name" value="Ig_E-set"/>
</dbReference>
<dbReference type="GO" id="GO:0006357">
    <property type="term" value="P:regulation of transcription by RNA polymerase II"/>
    <property type="evidence" value="ECO:0007669"/>
    <property type="project" value="TreeGrafter"/>
</dbReference>
<dbReference type="GO" id="GO:0005634">
    <property type="term" value="C:nucleus"/>
    <property type="evidence" value="ECO:0007669"/>
    <property type="project" value="UniProtKB-SubCell"/>
</dbReference>
<dbReference type="CDD" id="cd23702">
    <property type="entry name" value="eL14"/>
    <property type="match status" value="1"/>
</dbReference>
<evidence type="ECO:0000256" key="12">
    <source>
        <dbReference type="ARBA" id="ARBA00023163"/>
    </source>
</evidence>
<dbReference type="eggNOG" id="KOG1575">
    <property type="taxonomic scope" value="Eukaryota"/>
</dbReference>
<evidence type="ECO:0000256" key="2">
    <source>
        <dbReference type="ARBA" id="ARBA00008267"/>
    </source>
</evidence>
<dbReference type="GO" id="GO:0003690">
    <property type="term" value="F:double-stranded DNA binding"/>
    <property type="evidence" value="ECO:0007669"/>
    <property type="project" value="TreeGrafter"/>
</dbReference>
<dbReference type="EMBL" id="KD206647">
    <property type="protein sequence ID" value="EMS52514.1"/>
    <property type="molecule type" value="Genomic_DNA"/>
</dbReference>
<dbReference type="Pfam" id="PF00612">
    <property type="entry name" value="IQ"/>
    <property type="match status" value="2"/>
</dbReference>
<evidence type="ECO:0000256" key="14">
    <source>
        <dbReference type="SAM" id="MobiDB-lite"/>
    </source>
</evidence>
<dbReference type="InterPro" id="IPR005559">
    <property type="entry name" value="CG-1_dom"/>
</dbReference>
<comment type="similarity">
    <text evidence="2">Belongs to the CAMTA family.</text>
</comment>
<protein>
    <submittedName>
        <fullName evidence="15">Calmodulin-binding transcription activator 2</fullName>
    </submittedName>
</protein>
<keyword evidence="13" id="KW-0539">Nucleus</keyword>
<dbReference type="PANTHER" id="PTHR23335:SF14">
    <property type="entry name" value="CALMODULIN-BINDING TRANSCRIPTION ACTIVATOR 2"/>
    <property type="match status" value="1"/>
</dbReference>
<dbReference type="STRING" id="4572.M7ZWK4"/>
<keyword evidence="5" id="KW-0106">Calcium</keyword>
<evidence type="ECO:0000256" key="13">
    <source>
        <dbReference type="ARBA" id="ARBA00023242"/>
    </source>
</evidence>
<keyword evidence="12" id="KW-0804">Transcription</keyword>
<dbReference type="SMR" id="M7ZWK4"/>
<dbReference type="GO" id="GO:0045893">
    <property type="term" value="P:positive regulation of DNA-templated transcription"/>
    <property type="evidence" value="ECO:0007669"/>
    <property type="project" value="UniProtKB-ARBA"/>
</dbReference>
<evidence type="ECO:0000256" key="3">
    <source>
        <dbReference type="ARBA" id="ARBA00022553"/>
    </source>
</evidence>
<evidence type="ECO:0000256" key="1">
    <source>
        <dbReference type="ARBA" id="ARBA00004123"/>
    </source>
</evidence>
<accession>M7ZWK4</accession>
<gene>
    <name evidence="15" type="ORF">TRIUR3_23792</name>
</gene>
<keyword evidence="11" id="KW-0010">Activator</keyword>
<evidence type="ECO:0000256" key="4">
    <source>
        <dbReference type="ARBA" id="ARBA00022737"/>
    </source>
</evidence>
<dbReference type="GO" id="GO:0009409">
    <property type="term" value="P:response to cold"/>
    <property type="evidence" value="ECO:0007669"/>
    <property type="project" value="UniProtKB-ARBA"/>
</dbReference>
<dbReference type="GO" id="GO:0005516">
    <property type="term" value="F:calmodulin binding"/>
    <property type="evidence" value="ECO:0007669"/>
    <property type="project" value="UniProtKB-KW"/>
</dbReference>
<keyword evidence="7" id="KW-0805">Transcription regulation</keyword>
<keyword evidence="4" id="KW-0677">Repeat</keyword>
<sequence length="1475" mass="163237">MAEMHKYGLSNQPPDIPQILQEAQNRWLRPTEICQILSNYKKFSIAPEPPNRPPSGSLFLFDRKILRYFRKDGHIWRKKKDGKTVKEAHEKLKVGSVDVLHCYYAHGEENENFQRRTYWLLEEGFMNIVLVHYLEIKGGKQSFSRSKEAEDSPACSNSFASQSQVASQTMDAESPYSGQISEYEDAETGYQDENQASTANISNNFVTHHGIASVFNDVGAGLRSGSKTALDSVHFGEPFPEYPTGFTEPTLYSSVTTMGSNNLDDNSRLETLMTEALYTNNLTQKETDALSAAGMTSSQRRPPEAPVHSGRLKRADNVKRGLKDWNITKELAMDRGAWKSTCQNHELVHNDSYTDGSMGYPLLKQSSLDLFKIEPNGLKKFDSFSKWMSDELAADLDIKSTSDAFWSSTETVNVADGSSMSIPMNEQLDAYVVSPSLSQDQLFSIIDVSPSWAYTGSQNKVLITGTFLTNKEHVENCKWSCMFGDVEVPVEVLADGSLRCYTPVHQSGRVPFYVTCSNRVACSEVREFEFHDSETQHMEAADPHITGINEMHLHIRLEKLLSLGPDDYEKYVMSGGNEKSELISTIGSLMLDDKFTNLSAPSDEEFSAAQDKNLEKSVKDKLYYWLIHKIHDDGKGPNVLGKEGQGVIHLVAALGYDWAIRPIIAAGVHVNFRDVRGWTALHWAASCGRERTVGALITNGAAAGALTDPTPHFLSGRTPADLASDNGHKGIAGFLAESALTSHLSALTLKEAKGCNVEEICGSIEADGFAEPSSAQLSRQDSQAESLKDSLSAVRKSTLAASKIFQAFRVESFHRKKVVEYGDDDCGLSDERTLSLVSLKNTKSGQNDMPHSAAVRIQNKFRGWKGRKEFMIIRQKIIKIQAHIRGHQVRRNYKKVVWSVGIVEKVILRWRRKGRGLRGFQPDKQLEGPSSQIQPAEGGSAEGEDEYDFLKDGRKQAEGRLQRSLARVKSMTQYPEAREQYSRLQACVTELQESKTLSSSPRSLTCSFDSEQQDEDDDTPHMVELDGRRCLCRCGLAGVLHVVYDGDLLARAFSVAFSLVVLVVDHGCLVFVLVQPFKRFVLIGWVALVNYGKDYGRLVVIVDVVDQNRFRISSLRVPPLAVDLSCSSRIALLYTYTTVSWYIPKNVEDTVHREVEIMQHLSGHPAVVTLKAVCGGCKSKLPLCAHVVLALVCVVEWCLKGTRRLGVRDYISLLSLIFCPKYKCINLIMGFSVMAAKRQHGVEMQVVSTLKALRSVRALGSMQNIGDVAVVLARLIRSNLGPAPAMYGALDAVLSLCNCNSMTLLRLFCGVRGDTSDQAAAAYSLGDLHKGAAKISNDILDSVGVSVYATTKNSTTVYAKNGAICVCCNLLILTRVECPTFPKMAPETCPQPEAAKLPYKKLGDSDLLISEITLGTLQFNQMEAKRPMCGSMESFQELIGKGKVQYIGVSNETTYGVMQFVHAAKLDGLPKIMSI</sequence>
<dbReference type="SUPFAM" id="SSF52540">
    <property type="entry name" value="P-loop containing nucleoside triphosphate hydrolases"/>
    <property type="match status" value="1"/>
</dbReference>
<dbReference type="SUPFAM" id="SSF81296">
    <property type="entry name" value="E set domains"/>
    <property type="match status" value="1"/>
</dbReference>
<dbReference type="FunFam" id="1.20.5.190:FF:000003">
    <property type="entry name" value="Calmodulin-binding transcription activator 2"/>
    <property type="match status" value="1"/>
</dbReference>
<dbReference type="PROSITE" id="PS50297">
    <property type="entry name" value="ANK_REP_REGION"/>
    <property type="match status" value="1"/>
</dbReference>
<keyword evidence="10" id="KW-0238">DNA-binding</keyword>
<dbReference type="InterPro" id="IPR014722">
    <property type="entry name" value="Rib_uL2_dom2"/>
</dbReference>
<comment type="subcellular location">
    <subcellularLocation>
        <location evidence="1">Nucleus</location>
    </subcellularLocation>
</comment>
<dbReference type="FunFam" id="2.60.40.10:FF:000314">
    <property type="entry name" value="Calmodulin-binding transcription activator 2"/>
    <property type="match status" value="1"/>
</dbReference>
<keyword evidence="9" id="KW-0175">Coiled coil</keyword>
<evidence type="ECO:0000256" key="11">
    <source>
        <dbReference type="ARBA" id="ARBA00023159"/>
    </source>
</evidence>
<feature type="compositionally biased region" description="Polar residues" evidence="14">
    <location>
        <begin position="154"/>
        <end position="177"/>
    </location>
</feature>
<evidence type="ECO:0000313" key="15">
    <source>
        <dbReference type="EMBL" id="EMS52514.1"/>
    </source>
</evidence>
<dbReference type="SMART" id="SM00015">
    <property type="entry name" value="IQ"/>
    <property type="match status" value="2"/>
</dbReference>
<dbReference type="Gene3D" id="2.30.30.30">
    <property type="match status" value="1"/>
</dbReference>
<dbReference type="OMA" id="AKSNECE"/>
<dbReference type="PROSITE" id="PS51437">
    <property type="entry name" value="CG_1"/>
    <property type="match status" value="1"/>
</dbReference>
<proteinExistence type="inferred from homology"/>
<keyword evidence="6" id="KW-0112">Calmodulin-binding</keyword>
<dbReference type="Pfam" id="PF01833">
    <property type="entry name" value="TIG"/>
    <property type="match status" value="1"/>
</dbReference>
<keyword evidence="3" id="KW-0597">Phosphoprotein</keyword>
<dbReference type="Pfam" id="PF03859">
    <property type="entry name" value="CG-1"/>
    <property type="match status" value="1"/>
</dbReference>
<dbReference type="InterPro" id="IPR027417">
    <property type="entry name" value="P-loop_NTPase"/>
</dbReference>
<dbReference type="PANTHER" id="PTHR23335">
    <property type="entry name" value="CALMODULIN-BINDING TRANSCRIPTION ACTIVATOR CAMTA"/>
    <property type="match status" value="1"/>
</dbReference>
<dbReference type="InterPro" id="IPR000048">
    <property type="entry name" value="IQ_motif_EF-hand-BS"/>
</dbReference>
<dbReference type="InterPro" id="IPR013783">
    <property type="entry name" value="Ig-like_fold"/>
</dbReference>
<dbReference type="FunFam" id="1.25.40.20:FF:000326">
    <property type="entry name" value="Calmodulin-binding transcription activator 2"/>
    <property type="match status" value="1"/>
</dbReference>
<evidence type="ECO:0000256" key="9">
    <source>
        <dbReference type="ARBA" id="ARBA00023054"/>
    </source>
</evidence>
<evidence type="ECO:0000256" key="5">
    <source>
        <dbReference type="ARBA" id="ARBA00022837"/>
    </source>
</evidence>
<evidence type="ECO:0000256" key="10">
    <source>
        <dbReference type="ARBA" id="ARBA00023125"/>
    </source>
</evidence>
<dbReference type="eggNOG" id="KOG0520">
    <property type="taxonomic scope" value="Eukaryota"/>
</dbReference>